<evidence type="ECO:0000313" key="3">
    <source>
        <dbReference type="EMBL" id="CAF4145863.1"/>
    </source>
</evidence>
<feature type="compositionally biased region" description="Polar residues" evidence="1">
    <location>
        <begin position="207"/>
        <end position="219"/>
    </location>
</feature>
<proteinExistence type="predicted"/>
<evidence type="ECO:0000313" key="4">
    <source>
        <dbReference type="EMBL" id="CAF4149176.1"/>
    </source>
</evidence>
<keyword evidence="5" id="KW-1185">Reference proteome</keyword>
<dbReference type="Proteomes" id="UP000663866">
    <property type="component" value="Unassembled WGS sequence"/>
</dbReference>
<feature type="region of interest" description="Disordered" evidence="1">
    <location>
        <begin position="200"/>
        <end position="249"/>
    </location>
</feature>
<dbReference type="Proteomes" id="UP000663842">
    <property type="component" value="Unassembled WGS sequence"/>
</dbReference>
<dbReference type="EMBL" id="CAJOBF010004612">
    <property type="protein sequence ID" value="CAF4145863.1"/>
    <property type="molecule type" value="Genomic_DNA"/>
</dbReference>
<accession>A0A819Y1B8</accession>
<dbReference type="AlphaFoldDB" id="A0A819Y1B8"/>
<dbReference type="EMBL" id="CAJOBH010005554">
    <property type="protein sequence ID" value="CAF4028234.1"/>
    <property type="molecule type" value="Genomic_DNA"/>
</dbReference>
<sequence>MTTFKRHIDTSLLPDDIFSYTDAQFYDVVKRIVGEGAAELFEIQSIRSPDAFLLIPDVFAILNIKCAALNSLKEKICLKSDDDLYIVKPGVKSQQQHITPSTSTKPNQSSSTVLVDEKYHRSFILKSITNWCQRYSSKLSLSEGVDYHLFLASTSDTNFTARIKCRCGSKINLVKLQKNFQLSNFYKHLVSATCNTTRASKKKSSKENFPNQINSNSNDDAPREVEGGVKRSSTSNAPQKKRFHPSHSK</sequence>
<evidence type="ECO:0000256" key="1">
    <source>
        <dbReference type="SAM" id="MobiDB-lite"/>
    </source>
</evidence>
<reference evidence="4" key="1">
    <citation type="submission" date="2021-02" db="EMBL/GenBank/DDBJ databases">
        <authorList>
            <person name="Nowell W R."/>
        </authorList>
    </citation>
    <scope>NUCLEOTIDE SEQUENCE</scope>
</reference>
<dbReference type="EMBL" id="CAJOBG010005343">
    <property type="protein sequence ID" value="CAF4149176.1"/>
    <property type="molecule type" value="Genomic_DNA"/>
</dbReference>
<evidence type="ECO:0000313" key="2">
    <source>
        <dbReference type="EMBL" id="CAF4028234.1"/>
    </source>
</evidence>
<name>A0A819Y1B8_9BILA</name>
<feature type="compositionally biased region" description="Basic residues" evidence="1">
    <location>
        <begin position="239"/>
        <end position="249"/>
    </location>
</feature>
<organism evidence="4 5">
    <name type="scientific">Rotaria magnacalcarata</name>
    <dbReference type="NCBI Taxonomy" id="392030"/>
    <lineage>
        <taxon>Eukaryota</taxon>
        <taxon>Metazoa</taxon>
        <taxon>Spiralia</taxon>
        <taxon>Gnathifera</taxon>
        <taxon>Rotifera</taxon>
        <taxon>Eurotatoria</taxon>
        <taxon>Bdelloidea</taxon>
        <taxon>Philodinida</taxon>
        <taxon>Philodinidae</taxon>
        <taxon>Rotaria</taxon>
    </lineage>
</organism>
<protein>
    <submittedName>
        <fullName evidence="4">Uncharacterized protein</fullName>
    </submittedName>
</protein>
<gene>
    <name evidence="2" type="ORF">BYL167_LOCUS15182</name>
    <name evidence="4" type="ORF">OVN521_LOCUS23498</name>
    <name evidence="3" type="ORF">UXM345_LOCUS24835</name>
</gene>
<evidence type="ECO:0000313" key="5">
    <source>
        <dbReference type="Proteomes" id="UP000663866"/>
    </source>
</evidence>
<feature type="compositionally biased region" description="Basic and acidic residues" evidence="1">
    <location>
        <begin position="220"/>
        <end position="229"/>
    </location>
</feature>
<comment type="caution">
    <text evidence="4">The sequence shown here is derived from an EMBL/GenBank/DDBJ whole genome shotgun (WGS) entry which is preliminary data.</text>
</comment>
<dbReference type="Proteomes" id="UP000681967">
    <property type="component" value="Unassembled WGS sequence"/>
</dbReference>